<keyword evidence="6" id="KW-0325">Glycoprotein</keyword>
<evidence type="ECO:0000259" key="9">
    <source>
        <dbReference type="Pfam" id="PF04083"/>
    </source>
</evidence>
<dbReference type="SUPFAM" id="SSF53474">
    <property type="entry name" value="alpha/beta-Hydrolases"/>
    <property type="match status" value="1"/>
</dbReference>
<gene>
    <name evidence="10" type="ORF">LNINA_LOCUS13066</name>
</gene>
<evidence type="ECO:0000256" key="5">
    <source>
        <dbReference type="ARBA" id="ARBA00023098"/>
    </source>
</evidence>
<organism evidence="10 11">
    <name type="scientific">Leptosia nina</name>
    <dbReference type="NCBI Taxonomy" id="320188"/>
    <lineage>
        <taxon>Eukaryota</taxon>
        <taxon>Metazoa</taxon>
        <taxon>Ecdysozoa</taxon>
        <taxon>Arthropoda</taxon>
        <taxon>Hexapoda</taxon>
        <taxon>Insecta</taxon>
        <taxon>Pterygota</taxon>
        <taxon>Neoptera</taxon>
        <taxon>Endopterygota</taxon>
        <taxon>Lepidoptera</taxon>
        <taxon>Glossata</taxon>
        <taxon>Ditrysia</taxon>
        <taxon>Papilionoidea</taxon>
        <taxon>Pieridae</taxon>
        <taxon>Pierinae</taxon>
        <taxon>Leptosia</taxon>
    </lineage>
</organism>
<evidence type="ECO:0000256" key="1">
    <source>
        <dbReference type="ARBA" id="ARBA00010701"/>
    </source>
</evidence>
<evidence type="ECO:0000256" key="2">
    <source>
        <dbReference type="ARBA" id="ARBA00022729"/>
    </source>
</evidence>
<evidence type="ECO:0000256" key="8">
    <source>
        <dbReference type="PIRSR" id="PIRSR000862-1"/>
    </source>
</evidence>
<dbReference type="GO" id="GO:0016042">
    <property type="term" value="P:lipid catabolic process"/>
    <property type="evidence" value="ECO:0007669"/>
    <property type="project" value="UniProtKB-KW"/>
</dbReference>
<evidence type="ECO:0000313" key="10">
    <source>
        <dbReference type="EMBL" id="CAK1554130.1"/>
    </source>
</evidence>
<dbReference type="Pfam" id="PF04083">
    <property type="entry name" value="Abhydro_lipase"/>
    <property type="match status" value="1"/>
</dbReference>
<dbReference type="Gene3D" id="3.40.50.1820">
    <property type="entry name" value="alpha/beta hydrolase"/>
    <property type="match status" value="1"/>
</dbReference>
<evidence type="ECO:0000256" key="6">
    <source>
        <dbReference type="ARBA" id="ARBA00023180"/>
    </source>
</evidence>
<keyword evidence="11" id="KW-1185">Reference proteome</keyword>
<evidence type="ECO:0000256" key="7">
    <source>
        <dbReference type="PIRNR" id="PIRNR000862"/>
    </source>
</evidence>
<dbReference type="InterPro" id="IPR025483">
    <property type="entry name" value="Lipase_euk"/>
</dbReference>
<dbReference type="PIRSF" id="PIRSF000862">
    <property type="entry name" value="Steryl_ester_lip"/>
    <property type="match status" value="1"/>
</dbReference>
<feature type="domain" description="Partial AB-hydrolase lipase" evidence="9">
    <location>
        <begin position="63"/>
        <end position="124"/>
    </location>
</feature>
<keyword evidence="4 7" id="KW-0442">Lipid degradation</keyword>
<dbReference type="AlphaFoldDB" id="A0AAV1K0N7"/>
<comment type="similarity">
    <text evidence="1 7">Belongs to the AB hydrolase superfamily. Lipase family.</text>
</comment>
<protein>
    <recommendedName>
        <fullName evidence="7">Lipase</fullName>
    </recommendedName>
</protein>
<evidence type="ECO:0000256" key="3">
    <source>
        <dbReference type="ARBA" id="ARBA00022801"/>
    </source>
</evidence>
<dbReference type="GO" id="GO:0016788">
    <property type="term" value="F:hydrolase activity, acting on ester bonds"/>
    <property type="evidence" value="ECO:0007669"/>
    <property type="project" value="InterPro"/>
</dbReference>
<feature type="active site" description="Nucleophile" evidence="8">
    <location>
        <position position="202"/>
    </location>
</feature>
<proteinExistence type="inferred from homology"/>
<keyword evidence="5" id="KW-0443">Lipid metabolism</keyword>
<name>A0AAV1K0N7_9NEOP</name>
<keyword evidence="3 7" id="KW-0378">Hydrolase</keyword>
<sequence>MKNFFSPDPIQDKELASPVTNYIKSRTRKAFSDFVEEMAAESETESPEYLTLKSDPTALMSTPQLATLHGKRMESHVVLTKDGYFLTLHRLVSSCWKNSGRQFCTNETVLLHHGLLGSSADWILLGPDDSLPYILSNLGYDVWMANARGNYYSRSHKSRKVDSTEFWKFSFHEIGSYDLPAVVEYMKIVRNNSAPINYIGHSMGATAFLVLLSLFPHYNSSFKLAVFLAPLAYLSNTDGPLRILKSMAYNPPVHLLKLLGNGEFMPKRRVPFWIANKYCQGPEIFCCNPLFFFAGSIPAHSETFDRSFLARLLFHLPAGGSTQTILHYAQLIKSGKFHVYDGDAEEYSLTNVTVPIALISSSDDTLSTVNDVLRLYFSIQKPIDHYVIHDKELNHTDFVWGQRATELVFGKVVDFLTTGLQYNATKVNEV</sequence>
<dbReference type="PANTHER" id="PTHR11005">
    <property type="entry name" value="LYSOSOMAL ACID LIPASE-RELATED"/>
    <property type="match status" value="1"/>
</dbReference>
<accession>A0AAV1K0N7</accession>
<dbReference type="Proteomes" id="UP001497472">
    <property type="component" value="Unassembled WGS sequence"/>
</dbReference>
<evidence type="ECO:0000313" key="11">
    <source>
        <dbReference type="Proteomes" id="UP001497472"/>
    </source>
</evidence>
<keyword evidence="2" id="KW-0732">Signal</keyword>
<dbReference type="FunFam" id="3.40.50.1820:FF:000057">
    <property type="entry name" value="Lipase"/>
    <property type="match status" value="1"/>
</dbReference>
<dbReference type="InterPro" id="IPR029058">
    <property type="entry name" value="AB_hydrolase_fold"/>
</dbReference>
<reference evidence="10 11" key="1">
    <citation type="submission" date="2023-11" db="EMBL/GenBank/DDBJ databases">
        <authorList>
            <person name="Okamura Y."/>
        </authorList>
    </citation>
    <scope>NUCLEOTIDE SEQUENCE [LARGE SCALE GENOMIC DNA]</scope>
</reference>
<dbReference type="InterPro" id="IPR006693">
    <property type="entry name" value="AB_hydrolase_lipase"/>
</dbReference>
<dbReference type="EMBL" id="CAVLEF010000265">
    <property type="protein sequence ID" value="CAK1554130.1"/>
    <property type="molecule type" value="Genomic_DNA"/>
</dbReference>
<evidence type="ECO:0000256" key="4">
    <source>
        <dbReference type="ARBA" id="ARBA00022963"/>
    </source>
</evidence>
<feature type="active site" description="Charge relay system" evidence="8">
    <location>
        <position position="395"/>
    </location>
</feature>
<comment type="caution">
    <text evidence="10">The sequence shown here is derived from an EMBL/GenBank/DDBJ whole genome shotgun (WGS) entry which is preliminary data.</text>
</comment>
<feature type="active site" description="Charge relay system" evidence="8">
    <location>
        <position position="364"/>
    </location>
</feature>